<dbReference type="AlphaFoldDB" id="A0A4V3GHX5"/>
<dbReference type="InterPro" id="IPR029063">
    <property type="entry name" value="SAM-dependent_MTases_sf"/>
</dbReference>
<dbReference type="Pfam" id="PF09837">
    <property type="entry name" value="DUF2064"/>
    <property type="match status" value="1"/>
</dbReference>
<dbReference type="Gene3D" id="3.40.50.150">
    <property type="entry name" value="Vaccinia Virus protein VP39"/>
    <property type="match status" value="1"/>
</dbReference>
<dbReference type="InterPro" id="IPR029044">
    <property type="entry name" value="Nucleotide-diphossugar_trans"/>
</dbReference>
<dbReference type="CDD" id="cd02440">
    <property type="entry name" value="AdoMet_MTases"/>
    <property type="match status" value="1"/>
</dbReference>
<organism evidence="1 2">
    <name type="scientific">Kribbella pratensis</name>
    <dbReference type="NCBI Taxonomy" id="2512112"/>
    <lineage>
        <taxon>Bacteria</taxon>
        <taxon>Bacillati</taxon>
        <taxon>Actinomycetota</taxon>
        <taxon>Actinomycetes</taxon>
        <taxon>Propionibacteriales</taxon>
        <taxon>Kribbellaceae</taxon>
        <taxon>Kribbella</taxon>
    </lineage>
</organism>
<accession>A0A4V3GHX5</accession>
<keyword evidence="2" id="KW-1185">Reference proteome</keyword>
<evidence type="ECO:0000313" key="2">
    <source>
        <dbReference type="Proteomes" id="UP000295146"/>
    </source>
</evidence>
<dbReference type="EMBL" id="SODP01000001">
    <property type="protein sequence ID" value="TDW77757.1"/>
    <property type="molecule type" value="Genomic_DNA"/>
</dbReference>
<dbReference type="InterPro" id="IPR018641">
    <property type="entry name" value="Trfase_1_rSAM/seldom-assoc"/>
</dbReference>
<sequence>MKETVKGTLIVLAKEPVAGRVKTRLQSEFTAQEAAALARASLVDTLGAVLAARASQRVLALEGDPGPWLPAGFTVVGQRGDGLDERIAAAFEDAYDGSPMLLVGMDTPQIRPELLGFHWAGYDAVLGLTEDGGYWCLGLRTPDRRALVGVPMSTDHTGRDQLQRLQELGLRVGMLPTLRDMDTPRDAAYLAAEFPSLRVSRLYRRLQHAAHPGLLFEQALGGSARVVATGIDGRTVPALSELDRWTAPADEVDRLALSRCEGPVLDIGCGPGRIVTALAERGIPALGVDVSPRAVKLTTSRGAAALHRPVQDRLPGEGRWGSVLLMDGNIGIGGDPVDLLRRCAELVRPDGLVLVEVDPNDDLDDTAPIVLRSSTGRRSTPLPWARVGTRAVLRYARHANLHPTEDWRAGHRAFLALRRTTSPAVTPPTLCTAQP</sequence>
<dbReference type="PANTHER" id="PTHR36529">
    <property type="entry name" value="SLL1095 PROTEIN"/>
    <property type="match status" value="1"/>
</dbReference>
<dbReference type="SUPFAM" id="SSF53448">
    <property type="entry name" value="Nucleotide-diphospho-sugar transferases"/>
    <property type="match status" value="1"/>
</dbReference>
<protein>
    <submittedName>
        <fullName evidence="1">Glycosyltransferase A (GT-A) superfamily protein (DUF2064 family)</fullName>
    </submittedName>
</protein>
<name>A0A4V3GHX5_9ACTN</name>
<dbReference type="SUPFAM" id="SSF53335">
    <property type="entry name" value="S-adenosyl-L-methionine-dependent methyltransferases"/>
    <property type="match status" value="1"/>
</dbReference>
<comment type="caution">
    <text evidence="1">The sequence shown here is derived from an EMBL/GenBank/DDBJ whole genome shotgun (WGS) entry which is preliminary data.</text>
</comment>
<dbReference type="Gene3D" id="3.90.550.10">
    <property type="entry name" value="Spore Coat Polysaccharide Biosynthesis Protein SpsA, Chain A"/>
    <property type="match status" value="1"/>
</dbReference>
<dbReference type="Pfam" id="PF13489">
    <property type="entry name" value="Methyltransf_23"/>
    <property type="match status" value="1"/>
</dbReference>
<dbReference type="RefSeq" id="WP_202871596.1">
    <property type="nucleotide sequence ID" value="NZ_SODP01000001.1"/>
</dbReference>
<gene>
    <name evidence="1" type="ORF">EV653_2929</name>
</gene>
<dbReference type="PANTHER" id="PTHR36529:SF1">
    <property type="entry name" value="GLYCOSYLTRANSFERASE"/>
    <property type="match status" value="1"/>
</dbReference>
<evidence type="ECO:0000313" key="1">
    <source>
        <dbReference type="EMBL" id="TDW77757.1"/>
    </source>
</evidence>
<proteinExistence type="predicted"/>
<dbReference type="Proteomes" id="UP000295146">
    <property type="component" value="Unassembled WGS sequence"/>
</dbReference>
<reference evidence="1 2" key="1">
    <citation type="submission" date="2019-03" db="EMBL/GenBank/DDBJ databases">
        <title>Genomic Encyclopedia of Type Strains, Phase III (KMG-III): the genomes of soil and plant-associated and newly described type strains.</title>
        <authorList>
            <person name="Whitman W."/>
        </authorList>
    </citation>
    <scope>NUCLEOTIDE SEQUENCE [LARGE SCALE GENOMIC DNA]</scope>
    <source>
        <strain evidence="1 2">VKM Ac-2573</strain>
    </source>
</reference>